<dbReference type="Proteomes" id="UP001163223">
    <property type="component" value="Chromosome"/>
</dbReference>
<sequence>METRANYVRVGLFTIVVLLLAIGFTYWAVFSQRGSERIPLIVRIEGSVQGLQQGSQVLFNGLPVGLVTSLRIDPNNPRVVIANTEIDPGVPIRTSTEASLGIQGLTGFAFIGLRGGRTDDRDIVASALEQGTVPVITARPSEVTDILATARDIADRTNSILGEFENLVGTLSPSVRTTVENVAATSENVNRFTASLANNSDDIDNFLDSLGQLANTANTVAEGLPETIAAARAVIEAVNPVQVSAIVSNAERITGNLSTASDDVSNAVASVRGAADSFRAVGEAISSNTAGIDRFLANLGPLSDSATSVAARLDTTLADAGRIVAAVNADQVSAAVENISGIARTINDQSGAIASAIENVSGASQSVANLVARVDANRDSIDEALSNVGPISRDVASAARRIDSAAEEANRLVAAIDADRVNAVVGNVDTLTAGIAAKTSEIQSVIDGVNRTIGTVDSVIAGFDGTRQAFDRILVAFDAERLNAAIGNVSAATDNVAVAADQIASVARDIGNRREDINSVITNAQLTSQRVAAASARLDGVVSSLGRVFEGGPGSGGLGIEISQTLAAIRDTARNFQANLDPIAANIERFSGQGLREVQTLVRDVTQSVNRIDRAVSDFSADPSRLIYGGEEVKQYDGRTRR</sequence>
<accession>A0ACD4NV50</accession>
<evidence type="ECO:0000313" key="2">
    <source>
        <dbReference type="Proteomes" id="UP001163223"/>
    </source>
</evidence>
<keyword evidence="2" id="KW-1185">Reference proteome</keyword>
<dbReference type="EMBL" id="CP113520">
    <property type="protein sequence ID" value="WAJ30669.1"/>
    <property type="molecule type" value="Genomic_DNA"/>
</dbReference>
<reference evidence="1" key="1">
    <citation type="submission" date="2022-11" db="EMBL/GenBank/DDBJ databases">
        <title>beta-Carotene-producing bacterium, Jeongeuplla avenae sp. nov., alleviates the salt stress of Arabidopsis seedlings.</title>
        <authorList>
            <person name="Jiang L."/>
            <person name="Lee J."/>
        </authorList>
    </citation>
    <scope>NUCLEOTIDE SEQUENCE</scope>
    <source>
        <strain evidence="1">DY_R2A_6</strain>
    </source>
</reference>
<name>A0ACD4NV50_9HYPH</name>
<gene>
    <name evidence="1" type="ORF">OXU80_10870</name>
</gene>
<evidence type="ECO:0000313" key="1">
    <source>
        <dbReference type="EMBL" id="WAJ30669.1"/>
    </source>
</evidence>
<proteinExistence type="predicted"/>
<protein>
    <submittedName>
        <fullName evidence="1">MlaD family protein</fullName>
    </submittedName>
</protein>
<organism evidence="1 2">
    <name type="scientific">Antarcticirhabdus aurantiaca</name>
    <dbReference type="NCBI Taxonomy" id="2606717"/>
    <lineage>
        <taxon>Bacteria</taxon>
        <taxon>Pseudomonadati</taxon>
        <taxon>Pseudomonadota</taxon>
        <taxon>Alphaproteobacteria</taxon>
        <taxon>Hyphomicrobiales</taxon>
        <taxon>Aurantimonadaceae</taxon>
        <taxon>Antarcticirhabdus</taxon>
    </lineage>
</organism>